<gene>
    <name evidence="1" type="ORF">F6X53_19260</name>
</gene>
<protein>
    <submittedName>
        <fullName evidence="1">Uncharacterized protein</fullName>
    </submittedName>
</protein>
<dbReference type="RefSeq" id="WP_151001819.1">
    <property type="nucleotide sequence ID" value="NZ_BPQY01000699.1"/>
</dbReference>
<accession>A0A6L3SWB8</accession>
<dbReference type="Proteomes" id="UP000474159">
    <property type="component" value="Unassembled WGS sequence"/>
</dbReference>
<comment type="caution">
    <text evidence="1">The sequence shown here is derived from an EMBL/GenBank/DDBJ whole genome shotgun (WGS) entry which is preliminary data.</text>
</comment>
<dbReference type="PROSITE" id="PS51257">
    <property type="entry name" value="PROKAR_LIPOPROTEIN"/>
    <property type="match status" value="1"/>
</dbReference>
<keyword evidence="2" id="KW-1185">Reference proteome</keyword>
<dbReference type="EMBL" id="VZZK01000022">
    <property type="protein sequence ID" value="KAB1077237.1"/>
    <property type="molecule type" value="Genomic_DNA"/>
</dbReference>
<name>A0A6L3SWB8_9HYPH</name>
<proteinExistence type="predicted"/>
<evidence type="ECO:0000313" key="1">
    <source>
        <dbReference type="EMBL" id="KAB1077237.1"/>
    </source>
</evidence>
<evidence type="ECO:0000313" key="2">
    <source>
        <dbReference type="Proteomes" id="UP000474159"/>
    </source>
</evidence>
<sequence length="98" mass="10781">MRRFQASAEAQGCLGQEAALACVGTIACPAGADESSGRREKVGRRCLDARITFDQDAQFVDITPQSRKYEIAFLTVEDSRDRMPDGLTRRLDRLSEGA</sequence>
<dbReference type="AlphaFoldDB" id="A0A6L3SWB8"/>
<organism evidence="1 2">
    <name type="scientific">Methylobacterium soli</name>
    <dbReference type="NCBI Taxonomy" id="553447"/>
    <lineage>
        <taxon>Bacteria</taxon>
        <taxon>Pseudomonadati</taxon>
        <taxon>Pseudomonadota</taxon>
        <taxon>Alphaproteobacteria</taxon>
        <taxon>Hyphomicrobiales</taxon>
        <taxon>Methylobacteriaceae</taxon>
        <taxon>Methylobacterium</taxon>
    </lineage>
</organism>
<reference evidence="1 2" key="1">
    <citation type="submission" date="2019-09" db="EMBL/GenBank/DDBJ databases">
        <title>YIM 48816 draft genome.</title>
        <authorList>
            <person name="Jiang L."/>
        </authorList>
    </citation>
    <scope>NUCLEOTIDE SEQUENCE [LARGE SCALE GENOMIC DNA]</scope>
    <source>
        <strain evidence="1 2">YIM 48816</strain>
    </source>
</reference>